<dbReference type="PRINTS" id="PR01009">
    <property type="entry name" value="FLGMRINGFLIF"/>
</dbReference>
<dbReference type="PANTHER" id="PTHR30046:SF0">
    <property type="entry name" value="FLAGELLAR M-RING PROTEIN"/>
    <property type="match status" value="1"/>
</dbReference>
<dbReference type="AlphaFoldDB" id="A0A7K3WGN0"/>
<dbReference type="NCBIfam" id="TIGR00206">
    <property type="entry name" value="fliF"/>
    <property type="match status" value="1"/>
</dbReference>
<protein>
    <recommendedName>
        <fullName evidence="9">Flagellar M-ring protein</fullName>
    </recommendedName>
</protein>
<keyword evidence="14" id="KW-0282">Flagellum</keyword>
<sequence length="531" mass="55757">MPGAMNVQLDKMRSVLSTISVGQKVVIGLLVAGLLLGGVFFTQWITKPTYAPLFSNLAAADASAIVDELNAQGVENEVTDGGSTIMVPKDQVYDLRLSMAGKGLTASEETGYALLDEQGITTSEFKQQVDYQRALQGELASTLESMDGVETAVVKLAIPEDTVFTDDQGTPTASVLLDLAAGTQLSGEQVQSVTNLVSSSVEGMDAKDVTVANSEGQLLSTAGSGISAGGSDAQSQAEADYEARITANAQRMLDTVAGPGNAVVAVRADLDFDERASTEERYDYNDDTPALSESTQTEGYNGDGGNAVGGVLGPENQVGAGTGGESAYTKTDTTKNNAVDKITETVNSAGGDVKRLTVSVIMNNASAGVAPPAPNIIEDVVSQAVGLDQTRGDAITVANVAFDTSAAENAAAALAEAEAADAKAQMMSLVKTGAIALGIVLLVLIVWLRSRRGRAAEEEDEQYQELELSDEHMLELERLRVESSRDAALDARKAELEGAQRERVRSEISEMISDRPDEVAVMLRSWFAEAK</sequence>
<dbReference type="PIRSF" id="PIRSF004862">
    <property type="entry name" value="FliF"/>
    <property type="match status" value="1"/>
</dbReference>
<comment type="subcellular location">
    <subcellularLocation>
        <location evidence="1 9">Bacterial flagellum basal body</location>
    </subcellularLocation>
    <subcellularLocation>
        <location evidence="2">Cell membrane</location>
        <topology evidence="2">Multi-pass membrane protein</topology>
    </subcellularLocation>
</comment>
<keyword evidence="7 11" id="KW-0472">Membrane</keyword>
<keyword evidence="8 9" id="KW-0975">Bacterial flagellum</keyword>
<dbReference type="InterPro" id="IPR000067">
    <property type="entry name" value="FlgMring_FliF"/>
</dbReference>
<reference evidence="14 15" key="1">
    <citation type="submission" date="2020-02" db="EMBL/GenBank/DDBJ databases">
        <title>The whole genome sequence of CPCC 205119.</title>
        <authorList>
            <person name="Jiang Z."/>
        </authorList>
    </citation>
    <scope>NUCLEOTIDE SEQUENCE [LARGE SCALE GENOMIC DNA]</scope>
    <source>
        <strain evidence="14 15">CPCC 205119</strain>
    </source>
</reference>
<dbReference type="GO" id="GO:0005886">
    <property type="term" value="C:plasma membrane"/>
    <property type="evidence" value="ECO:0007669"/>
    <property type="project" value="UniProtKB-SubCell"/>
</dbReference>
<feature type="transmembrane region" description="Helical" evidence="11">
    <location>
        <begin position="21"/>
        <end position="45"/>
    </location>
</feature>
<evidence type="ECO:0000259" key="12">
    <source>
        <dbReference type="Pfam" id="PF01514"/>
    </source>
</evidence>
<dbReference type="GO" id="GO:0003774">
    <property type="term" value="F:cytoskeletal motor activity"/>
    <property type="evidence" value="ECO:0007669"/>
    <property type="project" value="InterPro"/>
</dbReference>
<dbReference type="InterPro" id="IPR043427">
    <property type="entry name" value="YscJ/FliF"/>
</dbReference>
<dbReference type="InterPro" id="IPR013556">
    <property type="entry name" value="Flag_M-ring_C"/>
</dbReference>
<evidence type="ECO:0000256" key="10">
    <source>
        <dbReference type="SAM" id="MobiDB-lite"/>
    </source>
</evidence>
<evidence type="ECO:0000256" key="2">
    <source>
        <dbReference type="ARBA" id="ARBA00004651"/>
    </source>
</evidence>
<evidence type="ECO:0000256" key="5">
    <source>
        <dbReference type="ARBA" id="ARBA00022692"/>
    </source>
</evidence>
<evidence type="ECO:0000313" key="15">
    <source>
        <dbReference type="Proteomes" id="UP000470470"/>
    </source>
</evidence>
<feature type="transmembrane region" description="Helical" evidence="11">
    <location>
        <begin position="429"/>
        <end position="448"/>
    </location>
</feature>
<keyword evidence="15" id="KW-1185">Reference proteome</keyword>
<feature type="domain" description="Flagellar M-ring C-terminal" evidence="13">
    <location>
        <begin position="253"/>
        <end position="402"/>
    </location>
</feature>
<feature type="compositionally biased region" description="Gly residues" evidence="10">
    <location>
        <begin position="301"/>
        <end position="312"/>
    </location>
</feature>
<dbReference type="Proteomes" id="UP000470470">
    <property type="component" value="Unassembled WGS sequence"/>
</dbReference>
<dbReference type="InterPro" id="IPR006182">
    <property type="entry name" value="FliF_N_dom"/>
</dbReference>
<keyword evidence="5 11" id="KW-0812">Transmembrane</keyword>
<feature type="region of interest" description="Disordered" evidence="10">
    <location>
        <begin position="277"/>
        <end position="332"/>
    </location>
</feature>
<evidence type="ECO:0000256" key="6">
    <source>
        <dbReference type="ARBA" id="ARBA00022989"/>
    </source>
</evidence>
<evidence type="ECO:0000256" key="4">
    <source>
        <dbReference type="ARBA" id="ARBA00022475"/>
    </source>
</evidence>
<evidence type="ECO:0000256" key="3">
    <source>
        <dbReference type="ARBA" id="ARBA00007971"/>
    </source>
</evidence>
<evidence type="ECO:0000256" key="11">
    <source>
        <dbReference type="SAM" id="Phobius"/>
    </source>
</evidence>
<evidence type="ECO:0000256" key="1">
    <source>
        <dbReference type="ARBA" id="ARBA00004117"/>
    </source>
</evidence>
<dbReference type="Pfam" id="PF08345">
    <property type="entry name" value="YscJ_FliF_C"/>
    <property type="match status" value="1"/>
</dbReference>
<comment type="similarity">
    <text evidence="3 9">Belongs to the FliF family.</text>
</comment>
<dbReference type="GO" id="GO:0071973">
    <property type="term" value="P:bacterial-type flagellum-dependent cell motility"/>
    <property type="evidence" value="ECO:0007669"/>
    <property type="project" value="InterPro"/>
</dbReference>
<proteinExistence type="inferred from homology"/>
<dbReference type="GO" id="GO:0009431">
    <property type="term" value="C:bacterial-type flagellum basal body, MS ring"/>
    <property type="evidence" value="ECO:0007669"/>
    <property type="project" value="InterPro"/>
</dbReference>
<dbReference type="InterPro" id="IPR045851">
    <property type="entry name" value="AMP-bd_C_sf"/>
</dbReference>
<dbReference type="PANTHER" id="PTHR30046">
    <property type="entry name" value="FLAGELLAR M-RING PROTEIN"/>
    <property type="match status" value="1"/>
</dbReference>
<accession>A0A7K3WGN0</accession>
<keyword evidence="14" id="KW-0966">Cell projection</keyword>
<dbReference type="EMBL" id="JAAGWK010000024">
    <property type="protein sequence ID" value="NEL55542.1"/>
    <property type="molecule type" value="Genomic_DNA"/>
</dbReference>
<keyword evidence="14" id="KW-0969">Cilium</keyword>
<gene>
    <name evidence="14" type="primary">fliF</name>
    <name evidence="14" type="ORF">G1H19_16260</name>
</gene>
<evidence type="ECO:0000259" key="13">
    <source>
        <dbReference type="Pfam" id="PF08345"/>
    </source>
</evidence>
<name>A0A7K3WGN0_9ACTN</name>
<evidence type="ECO:0000313" key="14">
    <source>
        <dbReference type="EMBL" id="NEL55542.1"/>
    </source>
</evidence>
<organism evidence="14 15">
    <name type="scientific">Goekera deserti</name>
    <dbReference type="NCBI Taxonomy" id="2497753"/>
    <lineage>
        <taxon>Bacteria</taxon>
        <taxon>Bacillati</taxon>
        <taxon>Actinomycetota</taxon>
        <taxon>Actinomycetes</taxon>
        <taxon>Geodermatophilales</taxon>
        <taxon>Geodermatophilaceae</taxon>
        <taxon>Goekera</taxon>
    </lineage>
</organism>
<keyword evidence="6 11" id="KW-1133">Transmembrane helix</keyword>
<evidence type="ECO:0000256" key="9">
    <source>
        <dbReference type="PIRNR" id="PIRNR004862"/>
    </source>
</evidence>
<comment type="function">
    <text evidence="9">The M ring may be actively involved in energy transduction.</text>
</comment>
<dbReference type="Gene3D" id="3.30.300.30">
    <property type="match status" value="1"/>
</dbReference>
<dbReference type="RefSeq" id="WP_152730918.1">
    <property type="nucleotide sequence ID" value="NZ_JAABOZ010000004.1"/>
</dbReference>
<comment type="caution">
    <text evidence="14">The sequence shown here is derived from an EMBL/GenBank/DDBJ whole genome shotgun (WGS) entry which is preliminary data.</text>
</comment>
<dbReference type="Pfam" id="PF01514">
    <property type="entry name" value="YscJ_FliF"/>
    <property type="match status" value="1"/>
</dbReference>
<feature type="domain" description="Flagellar M-ring N-terminal" evidence="12">
    <location>
        <begin position="46"/>
        <end position="220"/>
    </location>
</feature>
<evidence type="ECO:0000256" key="8">
    <source>
        <dbReference type="ARBA" id="ARBA00023143"/>
    </source>
</evidence>
<keyword evidence="4" id="KW-1003">Cell membrane</keyword>
<evidence type="ECO:0000256" key="7">
    <source>
        <dbReference type="ARBA" id="ARBA00023136"/>
    </source>
</evidence>